<proteinExistence type="predicted"/>
<keyword evidence="2" id="KW-0238">DNA-binding</keyword>
<sequence>MRIDLAKLDRALDGTLEAAVDPSLWPRILSQVAEATSAFGVNIVPLHGCFPGGLVSTDSLQPALEGYFDGGWNKREWRLRGMPLLALQGTVLEQHYTTSDDFKNQEYYRAQSKYGIGRTCIIGLSNARDLVCFTLHRRLDEDPFDVEDERIFRAMRDRLMVSASITWNIASQKIDGMLEAFQMAKMGAVFFDRFGKVTATNAAASASLGRELQISQGELRSRTHAETVLIKTRMNTVLTERWLDPDAAKPVVIQRDASRPILLRIQRLGGNLLDIFSHSVGVCLIEDLDQSKISEPEHVAETFGLTRSQAMLASMLADGMSLREAAERRSVSYETARSHLRSIFAKTGTSRQSELVALIARLRQTAS</sequence>
<dbReference type="InterPro" id="IPR000792">
    <property type="entry name" value="Tscrpt_reg_LuxR_C"/>
</dbReference>
<protein>
    <submittedName>
        <fullName evidence="2">DNA-binding CsgD family transcriptional regulator</fullName>
    </submittedName>
</protein>
<dbReference type="EMBL" id="JACHOU010000003">
    <property type="protein sequence ID" value="MBB6354339.1"/>
    <property type="molecule type" value="Genomic_DNA"/>
</dbReference>
<evidence type="ECO:0000259" key="1">
    <source>
        <dbReference type="PROSITE" id="PS50043"/>
    </source>
</evidence>
<feature type="domain" description="HTH luxR-type" evidence="1">
    <location>
        <begin position="298"/>
        <end position="363"/>
    </location>
</feature>
<keyword evidence="3" id="KW-1185">Reference proteome</keyword>
<evidence type="ECO:0000313" key="3">
    <source>
        <dbReference type="Proteomes" id="UP000536262"/>
    </source>
</evidence>
<dbReference type="Proteomes" id="UP000536262">
    <property type="component" value="Unassembled WGS sequence"/>
</dbReference>
<evidence type="ECO:0000313" key="2">
    <source>
        <dbReference type="EMBL" id="MBB6354339.1"/>
    </source>
</evidence>
<comment type="caution">
    <text evidence="2">The sequence shown here is derived from an EMBL/GenBank/DDBJ whole genome shotgun (WGS) entry which is preliminary data.</text>
</comment>
<dbReference type="InterPro" id="IPR016032">
    <property type="entry name" value="Sig_transdc_resp-reg_C-effctor"/>
</dbReference>
<gene>
    <name evidence="2" type="ORF">GGR00_002113</name>
</gene>
<reference evidence="2 3" key="1">
    <citation type="submission" date="2020-08" db="EMBL/GenBank/DDBJ databases">
        <title>Genomic Encyclopedia of Type Strains, Phase IV (KMG-IV): sequencing the most valuable type-strain genomes for metagenomic binning, comparative biology and taxonomic classification.</title>
        <authorList>
            <person name="Goeker M."/>
        </authorList>
    </citation>
    <scope>NUCLEOTIDE SEQUENCE [LARGE SCALE GENOMIC DNA]</scope>
    <source>
        <strain evidence="2 3">DSM 7051</strain>
    </source>
</reference>
<dbReference type="InterPro" id="IPR036388">
    <property type="entry name" value="WH-like_DNA-bd_sf"/>
</dbReference>
<organism evidence="2 3">
    <name type="scientific">Aminobacter aganoensis</name>
    <dbReference type="NCBI Taxonomy" id="83264"/>
    <lineage>
        <taxon>Bacteria</taxon>
        <taxon>Pseudomonadati</taxon>
        <taxon>Pseudomonadota</taxon>
        <taxon>Alphaproteobacteria</taxon>
        <taxon>Hyphomicrobiales</taxon>
        <taxon>Phyllobacteriaceae</taxon>
        <taxon>Aminobacter</taxon>
    </lineage>
</organism>
<dbReference type="PROSITE" id="PS50043">
    <property type="entry name" value="HTH_LUXR_2"/>
    <property type="match status" value="1"/>
</dbReference>
<accession>A0A7X0F746</accession>
<dbReference type="SMART" id="SM00421">
    <property type="entry name" value="HTH_LUXR"/>
    <property type="match status" value="1"/>
</dbReference>
<dbReference type="GO" id="GO:0006355">
    <property type="term" value="P:regulation of DNA-templated transcription"/>
    <property type="evidence" value="ECO:0007669"/>
    <property type="project" value="InterPro"/>
</dbReference>
<dbReference type="GO" id="GO:0003677">
    <property type="term" value="F:DNA binding"/>
    <property type="evidence" value="ECO:0007669"/>
    <property type="project" value="UniProtKB-KW"/>
</dbReference>
<dbReference type="RefSeq" id="WP_184699396.1">
    <property type="nucleotide sequence ID" value="NZ_BAABEG010000001.1"/>
</dbReference>
<dbReference type="Gene3D" id="1.10.10.10">
    <property type="entry name" value="Winged helix-like DNA-binding domain superfamily/Winged helix DNA-binding domain"/>
    <property type="match status" value="1"/>
</dbReference>
<dbReference type="SUPFAM" id="SSF46894">
    <property type="entry name" value="C-terminal effector domain of the bipartite response regulators"/>
    <property type="match status" value="1"/>
</dbReference>
<dbReference type="AlphaFoldDB" id="A0A7X0F746"/>
<name>A0A7X0F746_9HYPH</name>